<gene>
    <name evidence="2" type="ORF">AYBTSS11_LOCUS15957</name>
</gene>
<name>A0AA86SE31_9FABA</name>
<evidence type="ECO:0000256" key="1">
    <source>
        <dbReference type="SAM" id="MobiDB-lite"/>
    </source>
</evidence>
<evidence type="ECO:0000313" key="2">
    <source>
        <dbReference type="EMBL" id="CAJ1955116.1"/>
    </source>
</evidence>
<evidence type="ECO:0000313" key="3">
    <source>
        <dbReference type="Proteomes" id="UP001189624"/>
    </source>
</evidence>
<accession>A0AA86SE31</accession>
<dbReference type="AlphaFoldDB" id="A0AA86SE31"/>
<proteinExistence type="predicted"/>
<dbReference type="Gramene" id="rna-AYBTSS11_LOCUS15957">
    <property type="protein sequence ID" value="CAJ1955116.1"/>
    <property type="gene ID" value="gene-AYBTSS11_LOCUS15957"/>
</dbReference>
<sequence>MVKRALKSFSNTNPKCQEREREVTESLRETGKYEKTKLFLVYSCLRYVKQILKVNQLWTTGTKSNEAFALVNYSMAGKIVFLFKKIQPIEASLFREMMAILQQVRHHIQQDL</sequence>
<protein>
    <submittedName>
        <fullName evidence="2">Uncharacterized protein</fullName>
    </submittedName>
</protein>
<feature type="region of interest" description="Disordered" evidence="1">
    <location>
        <begin position="1"/>
        <end position="23"/>
    </location>
</feature>
<dbReference type="EMBL" id="OY731402">
    <property type="protein sequence ID" value="CAJ1955116.1"/>
    <property type="molecule type" value="Genomic_DNA"/>
</dbReference>
<dbReference type="Proteomes" id="UP001189624">
    <property type="component" value="Chromosome 5"/>
</dbReference>
<keyword evidence="3" id="KW-1185">Reference proteome</keyword>
<organism evidence="2 3">
    <name type="scientific">Sphenostylis stenocarpa</name>
    <dbReference type="NCBI Taxonomy" id="92480"/>
    <lineage>
        <taxon>Eukaryota</taxon>
        <taxon>Viridiplantae</taxon>
        <taxon>Streptophyta</taxon>
        <taxon>Embryophyta</taxon>
        <taxon>Tracheophyta</taxon>
        <taxon>Spermatophyta</taxon>
        <taxon>Magnoliopsida</taxon>
        <taxon>eudicotyledons</taxon>
        <taxon>Gunneridae</taxon>
        <taxon>Pentapetalae</taxon>
        <taxon>rosids</taxon>
        <taxon>fabids</taxon>
        <taxon>Fabales</taxon>
        <taxon>Fabaceae</taxon>
        <taxon>Papilionoideae</taxon>
        <taxon>50 kb inversion clade</taxon>
        <taxon>NPAAA clade</taxon>
        <taxon>indigoferoid/millettioid clade</taxon>
        <taxon>Phaseoleae</taxon>
        <taxon>Sphenostylis</taxon>
    </lineage>
</organism>
<reference evidence="2" key="1">
    <citation type="submission" date="2023-10" db="EMBL/GenBank/DDBJ databases">
        <authorList>
            <person name="Domelevo Entfellner J.-B."/>
        </authorList>
    </citation>
    <scope>NUCLEOTIDE SEQUENCE</scope>
</reference>